<accession>A0AAD7GE72</accession>
<gene>
    <name evidence="1" type="ORF">B0H17DRAFT_1134250</name>
</gene>
<dbReference type="EMBL" id="JARKIE010000063">
    <property type="protein sequence ID" value="KAJ7690741.1"/>
    <property type="molecule type" value="Genomic_DNA"/>
</dbReference>
<name>A0AAD7GE72_MYCRO</name>
<keyword evidence="2" id="KW-1185">Reference proteome</keyword>
<comment type="caution">
    <text evidence="1">The sequence shown here is derived from an EMBL/GenBank/DDBJ whole genome shotgun (WGS) entry which is preliminary data.</text>
</comment>
<protein>
    <submittedName>
        <fullName evidence="1">Uncharacterized protein</fullName>
    </submittedName>
</protein>
<proteinExistence type="predicted"/>
<dbReference type="AlphaFoldDB" id="A0AAD7GE72"/>
<reference evidence="1" key="1">
    <citation type="submission" date="2023-03" db="EMBL/GenBank/DDBJ databases">
        <title>Massive genome expansion in bonnet fungi (Mycena s.s.) driven by repeated elements and novel gene families across ecological guilds.</title>
        <authorList>
            <consortium name="Lawrence Berkeley National Laboratory"/>
            <person name="Harder C.B."/>
            <person name="Miyauchi S."/>
            <person name="Viragh M."/>
            <person name="Kuo A."/>
            <person name="Thoen E."/>
            <person name="Andreopoulos B."/>
            <person name="Lu D."/>
            <person name="Skrede I."/>
            <person name="Drula E."/>
            <person name="Henrissat B."/>
            <person name="Morin E."/>
            <person name="Kohler A."/>
            <person name="Barry K."/>
            <person name="LaButti K."/>
            <person name="Morin E."/>
            <person name="Salamov A."/>
            <person name="Lipzen A."/>
            <person name="Mereny Z."/>
            <person name="Hegedus B."/>
            <person name="Baldrian P."/>
            <person name="Stursova M."/>
            <person name="Weitz H."/>
            <person name="Taylor A."/>
            <person name="Grigoriev I.V."/>
            <person name="Nagy L.G."/>
            <person name="Martin F."/>
            <person name="Kauserud H."/>
        </authorList>
    </citation>
    <scope>NUCLEOTIDE SEQUENCE</scope>
    <source>
        <strain evidence="1">CBHHK067</strain>
    </source>
</reference>
<evidence type="ECO:0000313" key="2">
    <source>
        <dbReference type="Proteomes" id="UP001221757"/>
    </source>
</evidence>
<organism evidence="1 2">
    <name type="scientific">Mycena rosella</name>
    <name type="common">Pink bonnet</name>
    <name type="synonym">Agaricus rosellus</name>
    <dbReference type="NCBI Taxonomy" id="1033263"/>
    <lineage>
        <taxon>Eukaryota</taxon>
        <taxon>Fungi</taxon>
        <taxon>Dikarya</taxon>
        <taxon>Basidiomycota</taxon>
        <taxon>Agaricomycotina</taxon>
        <taxon>Agaricomycetes</taxon>
        <taxon>Agaricomycetidae</taxon>
        <taxon>Agaricales</taxon>
        <taxon>Marasmiineae</taxon>
        <taxon>Mycenaceae</taxon>
        <taxon>Mycena</taxon>
    </lineage>
</organism>
<sequence>MLMLAAVVLLNNRLDGEEIRFDLQVNAVDLLDPRDEGCLQVVAQLRVGEVVRGAEEERVASPDSVGEELALPILREEQLADLTHELGEFHREQALLLLGEAQDVGDAVVVETPGDGGNNVLVGDLVSGAVPLDRGHELREKSGGGVASVEGGQFASRRVQGSSARHDVFARARHWGLGEVAVLCEFCGVVGFGENGCAVTVWCSAVATGAKELASAGCAVAQQREGSGRVEGFGGRLYRGKGGGKKKEGRILFKKWKHTKVEPREKPKSEEPGNNKTLRGGFESWRGISIQAYRVWMMEAKAEKESVM</sequence>
<evidence type="ECO:0000313" key="1">
    <source>
        <dbReference type="EMBL" id="KAJ7690741.1"/>
    </source>
</evidence>
<dbReference type="Proteomes" id="UP001221757">
    <property type="component" value="Unassembled WGS sequence"/>
</dbReference>